<proteinExistence type="predicted"/>
<evidence type="ECO:0000313" key="2">
    <source>
        <dbReference type="EMBL" id="GLL00570.1"/>
    </source>
</evidence>
<comment type="caution">
    <text evidence="2">The sequence shown here is derived from an EMBL/GenBank/DDBJ whole genome shotgun (WGS) entry which is preliminary data.</text>
</comment>
<dbReference type="AlphaFoldDB" id="A0A9W6KH06"/>
<dbReference type="EMBL" id="BSFP01000009">
    <property type="protein sequence ID" value="GLL00570.1"/>
    <property type="molecule type" value="Genomic_DNA"/>
</dbReference>
<name>A0A9W6KH06_9ACTN</name>
<reference evidence="2" key="2">
    <citation type="submission" date="2023-01" db="EMBL/GenBank/DDBJ databases">
        <authorList>
            <person name="Sun Q."/>
            <person name="Evtushenko L."/>
        </authorList>
    </citation>
    <scope>NUCLEOTIDE SEQUENCE</scope>
    <source>
        <strain evidence="2">VKM Ac-1321</strain>
    </source>
</reference>
<reference evidence="2" key="1">
    <citation type="journal article" date="2014" name="Int. J. Syst. Evol. Microbiol.">
        <title>Complete genome sequence of Corynebacterium casei LMG S-19264T (=DSM 44701T), isolated from a smear-ripened cheese.</title>
        <authorList>
            <consortium name="US DOE Joint Genome Institute (JGI-PGF)"/>
            <person name="Walter F."/>
            <person name="Albersmeier A."/>
            <person name="Kalinowski J."/>
            <person name="Ruckert C."/>
        </authorList>
    </citation>
    <scope>NUCLEOTIDE SEQUENCE</scope>
    <source>
        <strain evidence="2">VKM Ac-1321</strain>
    </source>
</reference>
<keyword evidence="3" id="KW-1185">Reference proteome</keyword>
<protein>
    <recommendedName>
        <fullName evidence="4">Cell division septum initiation protein DivIVA</fullName>
    </recommendedName>
</protein>
<dbReference type="PANTHER" id="PTHR35794">
    <property type="entry name" value="CELL DIVISION PROTEIN DIVIVA"/>
    <property type="match status" value="1"/>
</dbReference>
<evidence type="ECO:0008006" key="4">
    <source>
        <dbReference type="Google" id="ProtNLM"/>
    </source>
</evidence>
<gene>
    <name evidence="2" type="ORF">GCM10017581_023110</name>
</gene>
<dbReference type="InterPro" id="IPR007793">
    <property type="entry name" value="DivIVA_fam"/>
</dbReference>
<evidence type="ECO:0000256" key="1">
    <source>
        <dbReference type="SAM" id="MobiDB-lite"/>
    </source>
</evidence>
<organism evidence="2 3">
    <name type="scientific">Dactylosporangium matsuzakiense</name>
    <dbReference type="NCBI Taxonomy" id="53360"/>
    <lineage>
        <taxon>Bacteria</taxon>
        <taxon>Bacillati</taxon>
        <taxon>Actinomycetota</taxon>
        <taxon>Actinomycetes</taxon>
        <taxon>Micromonosporales</taxon>
        <taxon>Micromonosporaceae</taxon>
        <taxon>Dactylosporangium</taxon>
    </lineage>
</organism>
<evidence type="ECO:0000313" key="3">
    <source>
        <dbReference type="Proteomes" id="UP001143480"/>
    </source>
</evidence>
<dbReference type="PANTHER" id="PTHR35794:SF1">
    <property type="entry name" value="CELL CYCLE PROTEIN GPSB"/>
    <property type="match status" value="1"/>
</dbReference>
<dbReference type="Proteomes" id="UP001143480">
    <property type="component" value="Unassembled WGS sequence"/>
</dbReference>
<accession>A0A9W6KH06</accession>
<feature type="region of interest" description="Disordered" evidence="1">
    <location>
        <begin position="209"/>
        <end position="237"/>
    </location>
</feature>
<feature type="compositionally biased region" description="Basic and acidic residues" evidence="1">
    <location>
        <begin position="225"/>
        <end position="237"/>
    </location>
</feature>
<sequence length="237" mass="26144">MREAFGERTRDMTQNAMRQYDDRMAPGVMHQQGGGDDQAKALAVLTMAQRTAEEHINTAIAEADQIQAQAHASAGQIVSEAQAQAGALRDEAEKILGRARAAAEKIAREAEAYAGETERNAGEVLADAQARAEDIVREAEDNAYNIKQRAEQIYEDVVGGLTSKRQALQQQIEALERFDQEYRSRLTSFMQQQMRALWVGQPQVDAGQDYESGAVAGELLPAQRTSHEDEREAQPAE</sequence>